<keyword evidence="2" id="KW-1185">Reference proteome</keyword>
<dbReference type="Proteomes" id="UP000031561">
    <property type="component" value="Unassembled WGS sequence"/>
</dbReference>
<gene>
    <name evidence="1" type="ORF">QQ91_0012310</name>
</gene>
<dbReference type="SUPFAM" id="SSF46689">
    <property type="entry name" value="Homeodomain-like"/>
    <property type="match status" value="1"/>
</dbReference>
<organism evidence="1 2">
    <name type="scientific">Lyngbya confervoides BDU141951</name>
    <dbReference type="NCBI Taxonomy" id="1574623"/>
    <lineage>
        <taxon>Bacteria</taxon>
        <taxon>Bacillati</taxon>
        <taxon>Cyanobacteriota</taxon>
        <taxon>Cyanophyceae</taxon>
        <taxon>Oscillatoriophycideae</taxon>
        <taxon>Oscillatoriales</taxon>
        <taxon>Microcoleaceae</taxon>
        <taxon>Lyngbya</taxon>
    </lineage>
</organism>
<accession>A0ABD4T461</accession>
<dbReference type="InterPro" id="IPR009057">
    <property type="entry name" value="Homeodomain-like_sf"/>
</dbReference>
<dbReference type="Pfam" id="PF13565">
    <property type="entry name" value="HTH_32"/>
    <property type="match status" value="1"/>
</dbReference>
<comment type="caution">
    <text evidence="1">The sequence shown here is derived from an EMBL/GenBank/DDBJ whole genome shotgun (WGS) entry which is preliminary data.</text>
</comment>
<sequence length="182" mass="20888">MKKIRDPLLTSFQRKLLEKELPQVTNQMLRQRIDIMLRADTGQTQTQICRELGCSAVTARYWIGMARTGNAHLWNQQSVGRPRQVDQAFLDRLKELVCQSPREVGYPFSRWTGQWLSKHLHQELGIKVSNRYINSLLKKMGLSTRQSLSSLPLAKSPQTSHRIAIQDIRSDAVPSPNRIGIQ</sequence>
<evidence type="ECO:0000313" key="2">
    <source>
        <dbReference type="Proteomes" id="UP000031561"/>
    </source>
</evidence>
<reference evidence="1 2" key="1">
    <citation type="journal article" date="2015" name="Genome Announc.">
        <title>Draft Genome Sequence of Filamentous Marine Cyanobacterium Lyngbya confervoides Strain BDU141951.</title>
        <authorList>
            <person name="Chandrababunaidu M.M."/>
            <person name="Sen D."/>
            <person name="Tripathy S."/>
        </authorList>
    </citation>
    <scope>NUCLEOTIDE SEQUENCE [LARGE SCALE GENOMIC DNA]</scope>
    <source>
        <strain evidence="1 2">BDU141951</strain>
    </source>
</reference>
<proteinExistence type="predicted"/>
<dbReference type="AlphaFoldDB" id="A0ABD4T461"/>
<evidence type="ECO:0000313" key="1">
    <source>
        <dbReference type="EMBL" id="MCM1983601.1"/>
    </source>
</evidence>
<dbReference type="EMBL" id="JTHE03000065">
    <property type="protein sequence ID" value="MCM1983601.1"/>
    <property type="molecule type" value="Genomic_DNA"/>
</dbReference>
<name>A0ABD4T461_9CYAN</name>
<protein>
    <submittedName>
        <fullName evidence="1">Helix-turn-helix domain-containing protein</fullName>
    </submittedName>
</protein>